<feature type="region of interest" description="Disordered" evidence="8">
    <location>
        <begin position="1"/>
        <end position="39"/>
    </location>
</feature>
<dbReference type="PANTHER" id="PTHR14969:SF28">
    <property type="entry name" value="DIHYDROSPHINGOSINE 1-PHOSPHATE PHOSPHATASE LCB3-RELATED"/>
    <property type="match status" value="1"/>
</dbReference>
<evidence type="ECO:0000313" key="10">
    <source>
        <dbReference type="EMBL" id="PSR74434.1"/>
    </source>
</evidence>
<dbReference type="PANTHER" id="PTHR14969">
    <property type="entry name" value="SPHINGOSINE-1-PHOSPHATE PHOSPHOHYDROLASE"/>
    <property type="match status" value="1"/>
</dbReference>
<evidence type="ECO:0000256" key="1">
    <source>
        <dbReference type="ARBA" id="ARBA00004477"/>
    </source>
</evidence>
<dbReference type="Gene3D" id="1.20.144.10">
    <property type="entry name" value="Phosphatidic acid phosphatase type 2/haloperoxidase"/>
    <property type="match status" value="1"/>
</dbReference>
<evidence type="ECO:0000313" key="11">
    <source>
        <dbReference type="Proteomes" id="UP000186601"/>
    </source>
</evidence>
<sequence>MSQAPPRSPPVPVRSYGNSHFSMSPGGHTNDPPAFSKGSGVSLDYVDSRNMYRNEKGEEVDIVPGAVGLLPGEVYDRQLYPWVAVFRRKLQSNLVWESDAIASMQVCSLSRDISGTHGAIKRKLRTPFLDAYFVNTSSLGTHTFFMTLLPAFCFFGYHEITQGLIFVLALGVYASSFLKDMVCSPRPFSPPVTRLTIGNHHLEYGFPSTHSTNSVSIALFFFTFIHRLAKTPVAALTPPIFPSQPLVQNATDLVQEIIPQMKVSQTAYWISAVVLLFYVFSIVYGRLYTGMHSFTDCAVGVLLGTAIWVLYVLYGDTLDFWLKNSGWIVPAVVIPFCLLLVNRHPEPVDDCPCFEDAIAFMSVVMGDCLTRWHMSQHGYDHRFFVRVMPGKAVGTFTEMWAWWTIAVAKLVVGILTIFAWRIFAKFLLHRILPPTFRFLAQLVTLPHRRYYTPATDYTNVPQDKGLRAIPSVLDLPGMFELEMDGVSTARAVDPLTARRRDIKLRNGGGRGVGKSEKFADGFAQEGLGLGIEEMGGKEADVVKHYDADGLGPRIRAQD</sequence>
<feature type="domain" description="Phosphatidic acid phosphatase type 2/haloperoxidase" evidence="9">
    <location>
        <begin position="161"/>
        <end position="312"/>
    </location>
</feature>
<dbReference type="GO" id="GO:0005789">
    <property type="term" value="C:endoplasmic reticulum membrane"/>
    <property type="evidence" value="ECO:0007669"/>
    <property type="project" value="UniProtKB-SubCell"/>
</dbReference>
<feature type="compositionally biased region" description="Pro residues" evidence="8">
    <location>
        <begin position="1"/>
        <end position="12"/>
    </location>
</feature>
<dbReference type="SMART" id="SM00014">
    <property type="entry name" value="acidPPc"/>
    <property type="match status" value="1"/>
</dbReference>
<dbReference type="GO" id="GO:0042392">
    <property type="term" value="F:sphingosine-1-phosphate phosphatase activity"/>
    <property type="evidence" value="ECO:0007669"/>
    <property type="project" value="TreeGrafter"/>
</dbReference>
<comment type="caution">
    <text evidence="10">The sequence shown here is derived from an EMBL/GenBank/DDBJ whole genome shotgun (WGS) entry which is preliminary data.</text>
</comment>
<dbReference type="OrthoDB" id="301434at2759"/>
<evidence type="ECO:0000256" key="8">
    <source>
        <dbReference type="SAM" id="MobiDB-lite"/>
    </source>
</evidence>
<evidence type="ECO:0000256" key="7">
    <source>
        <dbReference type="ARBA" id="ARBA00038324"/>
    </source>
</evidence>
<evidence type="ECO:0000256" key="5">
    <source>
        <dbReference type="ARBA" id="ARBA00022989"/>
    </source>
</evidence>
<dbReference type="CDD" id="cd03388">
    <property type="entry name" value="PAP2_SPPase1"/>
    <property type="match status" value="1"/>
</dbReference>
<gene>
    <name evidence="10" type="ORF">PHLCEN_2v9846</name>
</gene>
<dbReference type="InterPro" id="IPR036938">
    <property type="entry name" value="PAP2/HPO_sf"/>
</dbReference>
<evidence type="ECO:0000259" key="9">
    <source>
        <dbReference type="SMART" id="SM00014"/>
    </source>
</evidence>
<evidence type="ECO:0000256" key="2">
    <source>
        <dbReference type="ARBA" id="ARBA00022692"/>
    </source>
</evidence>
<keyword evidence="2" id="KW-0812">Transmembrane</keyword>
<dbReference type="InterPro" id="IPR000326">
    <property type="entry name" value="PAP2/HPO"/>
</dbReference>
<keyword evidence="5" id="KW-1133">Transmembrane helix</keyword>
<comment type="subcellular location">
    <subcellularLocation>
        <location evidence="1">Endoplasmic reticulum membrane</location>
        <topology evidence="1">Multi-pass membrane protein</topology>
    </subcellularLocation>
</comment>
<evidence type="ECO:0000256" key="4">
    <source>
        <dbReference type="ARBA" id="ARBA00022824"/>
    </source>
</evidence>
<evidence type="ECO:0000256" key="3">
    <source>
        <dbReference type="ARBA" id="ARBA00022801"/>
    </source>
</evidence>
<comment type="similarity">
    <text evidence="7">Belongs to the type 2 lipid phosphate phosphatase family.</text>
</comment>
<organism evidence="10 11">
    <name type="scientific">Hermanssonia centrifuga</name>
    <dbReference type="NCBI Taxonomy" id="98765"/>
    <lineage>
        <taxon>Eukaryota</taxon>
        <taxon>Fungi</taxon>
        <taxon>Dikarya</taxon>
        <taxon>Basidiomycota</taxon>
        <taxon>Agaricomycotina</taxon>
        <taxon>Agaricomycetes</taxon>
        <taxon>Polyporales</taxon>
        <taxon>Meruliaceae</taxon>
        <taxon>Hermanssonia</taxon>
    </lineage>
</organism>
<keyword evidence="4" id="KW-0256">Endoplasmic reticulum</keyword>
<dbReference type="Proteomes" id="UP000186601">
    <property type="component" value="Unassembled WGS sequence"/>
</dbReference>
<dbReference type="AlphaFoldDB" id="A0A2R6NPK8"/>
<name>A0A2R6NPK8_9APHY</name>
<keyword evidence="3" id="KW-0378">Hydrolase</keyword>
<proteinExistence type="inferred from homology"/>
<evidence type="ECO:0000256" key="6">
    <source>
        <dbReference type="ARBA" id="ARBA00023136"/>
    </source>
</evidence>
<keyword evidence="6" id="KW-0472">Membrane</keyword>
<dbReference type="Pfam" id="PF01569">
    <property type="entry name" value="PAP2"/>
    <property type="match status" value="1"/>
</dbReference>
<reference evidence="10 11" key="1">
    <citation type="submission" date="2018-02" db="EMBL/GenBank/DDBJ databases">
        <title>Genome sequence of the basidiomycete white-rot fungus Phlebia centrifuga.</title>
        <authorList>
            <person name="Granchi Z."/>
            <person name="Peng M."/>
            <person name="de Vries R.P."/>
            <person name="Hilden K."/>
            <person name="Makela M.R."/>
            <person name="Grigoriev I."/>
            <person name="Riley R."/>
        </authorList>
    </citation>
    <scope>NUCLEOTIDE SEQUENCE [LARGE SCALE GENOMIC DNA]</scope>
    <source>
        <strain evidence="10 11">FBCC195</strain>
    </source>
</reference>
<keyword evidence="11" id="KW-1185">Reference proteome</keyword>
<accession>A0A2R6NPK8</accession>
<dbReference type="EMBL" id="MLYV02000989">
    <property type="protein sequence ID" value="PSR74434.1"/>
    <property type="molecule type" value="Genomic_DNA"/>
</dbReference>
<dbReference type="STRING" id="98765.A0A2R6NPK8"/>
<protein>
    <recommendedName>
        <fullName evidence="9">Phosphatidic acid phosphatase type 2/haloperoxidase domain-containing protein</fullName>
    </recommendedName>
</protein>
<dbReference type="SUPFAM" id="SSF48317">
    <property type="entry name" value="Acid phosphatase/Vanadium-dependent haloperoxidase"/>
    <property type="match status" value="1"/>
</dbReference>